<keyword evidence="1" id="KW-1133">Transmembrane helix</keyword>
<protein>
    <submittedName>
        <fullName evidence="2">Uncharacterized protein</fullName>
    </submittedName>
</protein>
<organism evidence="2 3">
    <name type="scientific">Aspergillus indologenus CBS 114.80</name>
    <dbReference type="NCBI Taxonomy" id="1450541"/>
    <lineage>
        <taxon>Eukaryota</taxon>
        <taxon>Fungi</taxon>
        <taxon>Dikarya</taxon>
        <taxon>Ascomycota</taxon>
        <taxon>Pezizomycotina</taxon>
        <taxon>Eurotiomycetes</taxon>
        <taxon>Eurotiomycetidae</taxon>
        <taxon>Eurotiales</taxon>
        <taxon>Aspergillaceae</taxon>
        <taxon>Aspergillus</taxon>
        <taxon>Aspergillus subgen. Circumdati</taxon>
    </lineage>
</organism>
<keyword evidence="1" id="KW-0472">Membrane</keyword>
<dbReference type="AlphaFoldDB" id="A0A2V5IDA6"/>
<sequence>MITFPACFGPSWTVTPRPETQACPRVSRTMKLFPFFLPFLSSVPDFGMTFVLSFSSRDTLRFSSFFFPLDGLSSRIMAQVLMKMNLTFLILYAAAAYLDLRNLVQGLGLGASTERCH</sequence>
<name>A0A2V5IDA6_9EURO</name>
<evidence type="ECO:0000256" key="1">
    <source>
        <dbReference type="SAM" id="Phobius"/>
    </source>
</evidence>
<feature type="transmembrane region" description="Helical" evidence="1">
    <location>
        <begin position="35"/>
        <end position="56"/>
    </location>
</feature>
<proteinExistence type="predicted"/>
<gene>
    <name evidence="2" type="ORF">BP00DRAFT_92073</name>
</gene>
<feature type="transmembrane region" description="Helical" evidence="1">
    <location>
        <begin position="76"/>
        <end position="98"/>
    </location>
</feature>
<evidence type="ECO:0000313" key="2">
    <source>
        <dbReference type="EMBL" id="PYI34061.1"/>
    </source>
</evidence>
<evidence type="ECO:0000313" key="3">
    <source>
        <dbReference type="Proteomes" id="UP000248817"/>
    </source>
</evidence>
<dbReference type="EMBL" id="KZ825479">
    <property type="protein sequence ID" value="PYI34061.1"/>
    <property type="molecule type" value="Genomic_DNA"/>
</dbReference>
<accession>A0A2V5IDA6</accession>
<dbReference type="Proteomes" id="UP000248817">
    <property type="component" value="Unassembled WGS sequence"/>
</dbReference>
<keyword evidence="1" id="KW-0812">Transmembrane</keyword>
<keyword evidence="3" id="KW-1185">Reference proteome</keyword>
<reference evidence="2 3" key="1">
    <citation type="submission" date="2018-02" db="EMBL/GenBank/DDBJ databases">
        <title>The genomes of Aspergillus section Nigri reveals drivers in fungal speciation.</title>
        <authorList>
            <consortium name="DOE Joint Genome Institute"/>
            <person name="Vesth T.C."/>
            <person name="Nybo J."/>
            <person name="Theobald S."/>
            <person name="Brandl J."/>
            <person name="Frisvad J.C."/>
            <person name="Nielsen K.F."/>
            <person name="Lyhne E.K."/>
            <person name="Kogle M.E."/>
            <person name="Kuo A."/>
            <person name="Riley R."/>
            <person name="Clum A."/>
            <person name="Nolan M."/>
            <person name="Lipzen A."/>
            <person name="Salamov A."/>
            <person name="Henrissat B."/>
            <person name="Wiebenga A."/>
            <person name="De vries R.P."/>
            <person name="Grigoriev I.V."/>
            <person name="Mortensen U.H."/>
            <person name="Andersen M.R."/>
            <person name="Baker S.E."/>
        </authorList>
    </citation>
    <scope>NUCLEOTIDE SEQUENCE [LARGE SCALE GENOMIC DNA]</scope>
    <source>
        <strain evidence="2 3">CBS 114.80</strain>
    </source>
</reference>